<reference evidence="2" key="1">
    <citation type="journal article" date="2023" name="Mol. Ecol. Resour.">
        <title>Chromosome-level genome assembly of a triploid poplar Populus alba 'Berolinensis'.</title>
        <authorList>
            <person name="Chen S."/>
            <person name="Yu Y."/>
            <person name="Wang X."/>
            <person name="Wang S."/>
            <person name="Zhang T."/>
            <person name="Zhou Y."/>
            <person name="He R."/>
            <person name="Meng N."/>
            <person name="Wang Y."/>
            <person name="Liu W."/>
            <person name="Liu Z."/>
            <person name="Liu J."/>
            <person name="Guo Q."/>
            <person name="Huang H."/>
            <person name="Sederoff R.R."/>
            <person name="Wang G."/>
            <person name="Qu G."/>
            <person name="Chen S."/>
        </authorList>
    </citation>
    <scope>NUCLEOTIDE SEQUENCE</scope>
    <source>
        <strain evidence="2">SC-2020</strain>
    </source>
</reference>
<feature type="compositionally biased region" description="Basic and acidic residues" evidence="1">
    <location>
        <begin position="37"/>
        <end position="48"/>
    </location>
</feature>
<evidence type="ECO:0000313" key="3">
    <source>
        <dbReference type="Proteomes" id="UP001164929"/>
    </source>
</evidence>
<comment type="caution">
    <text evidence="2">The sequence shown here is derived from an EMBL/GenBank/DDBJ whole genome shotgun (WGS) entry which is preliminary data.</text>
</comment>
<keyword evidence="3" id="KW-1185">Reference proteome</keyword>
<sequence length="64" mass="7303">MVAFVEHRHTTSPAYIPSITSSVYNNQGHQNTQPTDRGQKQKGRDKAARISTPQFIMKFLKDRS</sequence>
<dbReference type="Proteomes" id="UP001164929">
    <property type="component" value="Chromosome 5"/>
</dbReference>
<dbReference type="AlphaFoldDB" id="A0AAD6W3T2"/>
<evidence type="ECO:0000313" key="2">
    <source>
        <dbReference type="EMBL" id="KAJ6997651.1"/>
    </source>
</evidence>
<dbReference type="EMBL" id="JAQIZT010000005">
    <property type="protein sequence ID" value="KAJ6997651.1"/>
    <property type="molecule type" value="Genomic_DNA"/>
</dbReference>
<organism evidence="2 3">
    <name type="scientific">Populus alba x Populus x berolinensis</name>
    <dbReference type="NCBI Taxonomy" id="444605"/>
    <lineage>
        <taxon>Eukaryota</taxon>
        <taxon>Viridiplantae</taxon>
        <taxon>Streptophyta</taxon>
        <taxon>Embryophyta</taxon>
        <taxon>Tracheophyta</taxon>
        <taxon>Spermatophyta</taxon>
        <taxon>Magnoliopsida</taxon>
        <taxon>eudicotyledons</taxon>
        <taxon>Gunneridae</taxon>
        <taxon>Pentapetalae</taxon>
        <taxon>rosids</taxon>
        <taxon>fabids</taxon>
        <taxon>Malpighiales</taxon>
        <taxon>Salicaceae</taxon>
        <taxon>Saliceae</taxon>
        <taxon>Populus</taxon>
    </lineage>
</organism>
<feature type="compositionally biased region" description="Polar residues" evidence="1">
    <location>
        <begin position="18"/>
        <end position="36"/>
    </location>
</feature>
<name>A0AAD6W3T2_9ROSI</name>
<gene>
    <name evidence="2" type="ORF">NC653_014029</name>
</gene>
<feature type="region of interest" description="Disordered" evidence="1">
    <location>
        <begin position="1"/>
        <end position="55"/>
    </location>
</feature>
<evidence type="ECO:0000256" key="1">
    <source>
        <dbReference type="SAM" id="MobiDB-lite"/>
    </source>
</evidence>
<protein>
    <submittedName>
        <fullName evidence="2">Uncharacterized protein</fullName>
    </submittedName>
</protein>
<accession>A0AAD6W3T2</accession>
<proteinExistence type="predicted"/>